<reference evidence="2 4" key="1">
    <citation type="submission" date="2022-09" db="EMBL/GenBank/DDBJ databases">
        <authorList>
            <person name="Palmer J.M."/>
        </authorList>
    </citation>
    <scope>NUCLEOTIDE SEQUENCE [LARGE SCALE GENOMIC DNA]</scope>
    <source>
        <strain evidence="2 4">DSM 7382</strain>
    </source>
</reference>
<keyword evidence="4" id="KW-1185">Reference proteome</keyword>
<organism evidence="2 4">
    <name type="scientific">Cerrena zonata</name>
    <dbReference type="NCBI Taxonomy" id="2478898"/>
    <lineage>
        <taxon>Eukaryota</taxon>
        <taxon>Fungi</taxon>
        <taxon>Dikarya</taxon>
        <taxon>Basidiomycota</taxon>
        <taxon>Agaricomycotina</taxon>
        <taxon>Agaricomycetes</taxon>
        <taxon>Polyporales</taxon>
        <taxon>Cerrenaceae</taxon>
        <taxon>Cerrena</taxon>
    </lineage>
</organism>
<protein>
    <submittedName>
        <fullName evidence="2">Uncharacterized protein</fullName>
    </submittedName>
</protein>
<evidence type="ECO:0000313" key="2">
    <source>
        <dbReference type="EMBL" id="KAK7676830.1"/>
    </source>
</evidence>
<evidence type="ECO:0000313" key="3">
    <source>
        <dbReference type="EMBL" id="KAK7683224.1"/>
    </source>
</evidence>
<evidence type="ECO:0000313" key="4">
    <source>
        <dbReference type="Proteomes" id="UP001385951"/>
    </source>
</evidence>
<evidence type="ECO:0000256" key="1">
    <source>
        <dbReference type="SAM" id="MobiDB-lite"/>
    </source>
</evidence>
<comment type="caution">
    <text evidence="2">The sequence shown here is derived from an EMBL/GenBank/DDBJ whole genome shotgun (WGS) entry which is preliminary data.</text>
</comment>
<gene>
    <name evidence="3" type="ORF">QCA50_013486</name>
    <name evidence="2" type="ORF">QCA50_020236</name>
</gene>
<dbReference type="Proteomes" id="UP001385951">
    <property type="component" value="Unassembled WGS sequence"/>
</dbReference>
<proteinExistence type="predicted"/>
<name>A0AAW0F825_9APHY</name>
<feature type="region of interest" description="Disordered" evidence="1">
    <location>
        <begin position="289"/>
        <end position="312"/>
    </location>
</feature>
<dbReference type="AlphaFoldDB" id="A0AAW0F825"/>
<feature type="region of interest" description="Disordered" evidence="1">
    <location>
        <begin position="97"/>
        <end position="157"/>
    </location>
</feature>
<accession>A0AAW0F825</accession>
<dbReference type="EMBL" id="JASBNA010000031">
    <property type="protein sequence ID" value="KAK7683224.1"/>
    <property type="molecule type" value="Genomic_DNA"/>
</dbReference>
<sequence>MESQQEPQADAPKYQGSWKSSFTHWANTMLDLHRSGSLETQQWFERVLPILTDQNLTEMRRKGTYKDVDGGVELLQKYVSTNWSEDWRSFAGVLSPVDSSARGPRRRKSAGNFQLGLPYTGPLTRKRARQQTGIKEDEDTLPTKAPSPSKQVTVPASAKRMTMVVEVPKFKTTVPRSPKASSNSPEWDELRTKEWVLEQQSLSRSRLHETIPTSDAIPDYLDIPLPSGSYQRKDLEKRLEQQYRELHELELQQMHIEVSQRAKVESIAKIEHLLQQGQTSGFREVEEVLQERGPGSSVGNQLEYRLRSSKQL</sequence>
<dbReference type="EMBL" id="JASBNA010000103">
    <property type="protein sequence ID" value="KAK7676830.1"/>
    <property type="molecule type" value="Genomic_DNA"/>
</dbReference>